<feature type="chain" id="PRO_5007602188" description="PRC-barrel domain-containing protein" evidence="1">
    <location>
        <begin position="28"/>
        <end position="272"/>
    </location>
</feature>
<dbReference type="STRING" id="580166.AUP43_09460"/>
<protein>
    <recommendedName>
        <fullName evidence="2">PRC-barrel domain-containing protein</fullName>
    </recommendedName>
</protein>
<dbReference type="PANTHER" id="PTHR36505:SF1">
    <property type="entry name" value="BLR1072 PROTEIN"/>
    <property type="match status" value="1"/>
</dbReference>
<dbReference type="SUPFAM" id="SSF50346">
    <property type="entry name" value="PRC-barrel domain"/>
    <property type="match status" value="2"/>
</dbReference>
<gene>
    <name evidence="3" type="ORF">AUP43_09460</name>
</gene>
<evidence type="ECO:0000259" key="2">
    <source>
        <dbReference type="Pfam" id="PF05239"/>
    </source>
</evidence>
<dbReference type="PANTHER" id="PTHR36505">
    <property type="entry name" value="BLR1072 PROTEIN"/>
    <property type="match status" value="1"/>
</dbReference>
<dbReference type="AlphaFoldDB" id="A0A154W391"/>
<organism evidence="3 4">
    <name type="scientific">Oceanibaculum pacificum</name>
    <dbReference type="NCBI Taxonomy" id="580166"/>
    <lineage>
        <taxon>Bacteria</taxon>
        <taxon>Pseudomonadati</taxon>
        <taxon>Pseudomonadota</taxon>
        <taxon>Alphaproteobacteria</taxon>
        <taxon>Rhodospirillales</taxon>
        <taxon>Oceanibaculaceae</taxon>
        <taxon>Oceanibaculum</taxon>
    </lineage>
</organism>
<evidence type="ECO:0000313" key="3">
    <source>
        <dbReference type="EMBL" id="KZD07927.1"/>
    </source>
</evidence>
<keyword evidence="4" id="KW-1185">Reference proteome</keyword>
<proteinExistence type="predicted"/>
<dbReference type="EMBL" id="LPXN01000110">
    <property type="protein sequence ID" value="KZD07927.1"/>
    <property type="molecule type" value="Genomic_DNA"/>
</dbReference>
<dbReference type="RefSeq" id="WP_067556431.1">
    <property type="nucleotide sequence ID" value="NZ_LPXN01000110.1"/>
</dbReference>
<reference evidence="3 4" key="1">
    <citation type="submission" date="2015-12" db="EMBL/GenBank/DDBJ databases">
        <title>Genome sequence of Oceanibaculum pacificum MCCC 1A02656.</title>
        <authorList>
            <person name="Lu L."/>
            <person name="Lai Q."/>
            <person name="Shao Z."/>
            <person name="Qian P."/>
        </authorList>
    </citation>
    <scope>NUCLEOTIDE SEQUENCE [LARGE SCALE GENOMIC DNA]</scope>
    <source>
        <strain evidence="3 4">MCCC 1A02656</strain>
    </source>
</reference>
<accession>A0A154W391</accession>
<dbReference type="InterPro" id="IPR027275">
    <property type="entry name" value="PRC-brl_dom"/>
</dbReference>
<evidence type="ECO:0000313" key="4">
    <source>
        <dbReference type="Proteomes" id="UP000076400"/>
    </source>
</evidence>
<dbReference type="Pfam" id="PF05239">
    <property type="entry name" value="PRC"/>
    <property type="match status" value="2"/>
</dbReference>
<feature type="domain" description="PRC-barrel" evidence="2">
    <location>
        <begin position="83"/>
        <end position="150"/>
    </location>
</feature>
<keyword evidence="1" id="KW-0732">Signal</keyword>
<sequence length="272" mass="26970">MRKDLIATVSAIALAAPLLLATAPASAQSAGVSGSATTQTDTGATTGGIGDTVRGIGKDIGAAVDSAVNAGKDVVAGTGGLTNTLIGKAVTTTDGKQVGKVKDVVTGEGGTQVQQVIIGSGGVLGLGEKQIAIPAEKVTSNEVDGTVKVDMTEAEFKTTLENAVALGTAGDVKAAGKEVSGFSTDLTAIVGKSVQSTDGKKVGEVKDVVLGADGKAIQEVVIGTGGLLGLGEKKLTLPPSEIRMDEQAKAIVVGMTEAEFKKAVEAEVSVVR</sequence>
<comment type="caution">
    <text evidence="3">The sequence shown here is derived from an EMBL/GenBank/DDBJ whole genome shotgun (WGS) entry which is preliminary data.</text>
</comment>
<dbReference type="Gene3D" id="2.30.30.240">
    <property type="entry name" value="PRC-barrel domain"/>
    <property type="match status" value="2"/>
</dbReference>
<feature type="signal peptide" evidence="1">
    <location>
        <begin position="1"/>
        <end position="27"/>
    </location>
</feature>
<dbReference type="Proteomes" id="UP000076400">
    <property type="component" value="Unassembled WGS sequence"/>
</dbReference>
<feature type="domain" description="PRC-barrel" evidence="2">
    <location>
        <begin position="187"/>
        <end position="244"/>
    </location>
</feature>
<dbReference type="InterPro" id="IPR011033">
    <property type="entry name" value="PRC_barrel-like_sf"/>
</dbReference>
<evidence type="ECO:0000256" key="1">
    <source>
        <dbReference type="SAM" id="SignalP"/>
    </source>
</evidence>
<name>A0A154W391_9PROT</name>